<dbReference type="PANTHER" id="PTHR21446:SF12">
    <property type="entry name" value="POTASSIUM CHANNEL TETRAMERIZATION DOMAIN CONTAINING 1"/>
    <property type="match status" value="1"/>
</dbReference>
<dbReference type="AlphaFoldDB" id="A0A3N0Y4B6"/>
<accession>A0A3N0Y4B6</accession>
<dbReference type="EMBL" id="RJVU01053075">
    <property type="protein sequence ID" value="ROL40941.1"/>
    <property type="molecule type" value="Genomic_DNA"/>
</dbReference>
<organism evidence="1 2">
    <name type="scientific">Anabarilius grahami</name>
    <name type="common">Kanglang fish</name>
    <name type="synonym">Barilius grahami</name>
    <dbReference type="NCBI Taxonomy" id="495550"/>
    <lineage>
        <taxon>Eukaryota</taxon>
        <taxon>Metazoa</taxon>
        <taxon>Chordata</taxon>
        <taxon>Craniata</taxon>
        <taxon>Vertebrata</taxon>
        <taxon>Euteleostomi</taxon>
        <taxon>Actinopterygii</taxon>
        <taxon>Neopterygii</taxon>
        <taxon>Teleostei</taxon>
        <taxon>Ostariophysi</taxon>
        <taxon>Cypriniformes</taxon>
        <taxon>Xenocyprididae</taxon>
        <taxon>Xenocypridinae</taxon>
        <taxon>Xenocypridinae incertae sedis</taxon>
        <taxon>Anabarilius</taxon>
    </lineage>
</organism>
<evidence type="ECO:0000313" key="2">
    <source>
        <dbReference type="Proteomes" id="UP000281406"/>
    </source>
</evidence>
<dbReference type="Proteomes" id="UP000281406">
    <property type="component" value="Unassembled WGS sequence"/>
</dbReference>
<sequence>MDDFCISFHLYGECGNFEKWAKAQNEIEDLEKTLNDKKRHKELTPAELDRIEDDKDEVNTKKTTKWAVNTFSDFLRQRHNNCDVETYSASLLNETLRQFYASIQSTAGREYSVASLICFRAGINCDFFFCFHLI</sequence>
<evidence type="ECO:0000313" key="1">
    <source>
        <dbReference type="EMBL" id="ROL40941.1"/>
    </source>
</evidence>
<dbReference type="InterPro" id="IPR052787">
    <property type="entry name" value="MAVS"/>
</dbReference>
<protein>
    <submittedName>
        <fullName evidence="1">Uncharacterized protein</fullName>
    </submittedName>
</protein>
<proteinExistence type="predicted"/>
<reference evidence="1 2" key="1">
    <citation type="submission" date="2018-10" db="EMBL/GenBank/DDBJ databases">
        <title>Genome assembly for a Yunnan-Guizhou Plateau 3E fish, Anabarilius grahami (Regan), and its evolutionary and genetic applications.</title>
        <authorList>
            <person name="Jiang W."/>
        </authorList>
    </citation>
    <scope>NUCLEOTIDE SEQUENCE [LARGE SCALE GENOMIC DNA]</scope>
    <source>
        <strain evidence="1">AG-KIZ</strain>
        <tissue evidence="1">Muscle</tissue>
    </source>
</reference>
<dbReference type="OrthoDB" id="5959426at2759"/>
<name>A0A3N0Y4B6_ANAGA</name>
<comment type="caution">
    <text evidence="1">The sequence shown here is derived from an EMBL/GenBank/DDBJ whole genome shotgun (WGS) entry which is preliminary data.</text>
</comment>
<gene>
    <name evidence="1" type="ORF">DPX16_11391</name>
</gene>
<dbReference type="PANTHER" id="PTHR21446">
    <property type="entry name" value="DUF3504 DOMAIN-CONTAINING PROTEIN"/>
    <property type="match status" value="1"/>
</dbReference>
<keyword evidence="2" id="KW-1185">Reference proteome</keyword>